<feature type="transmembrane region" description="Helical" evidence="8">
    <location>
        <begin position="263"/>
        <end position="285"/>
    </location>
</feature>
<keyword evidence="7 8" id="KW-0472">Membrane</keyword>
<feature type="transmembrane region" description="Helical" evidence="8">
    <location>
        <begin position="236"/>
        <end position="256"/>
    </location>
</feature>
<evidence type="ECO:0000256" key="5">
    <source>
        <dbReference type="ARBA" id="ARBA00022692"/>
    </source>
</evidence>
<keyword evidence="3" id="KW-0813">Transport</keyword>
<dbReference type="PANTHER" id="PTHR21716:SF53">
    <property type="entry name" value="PERMEASE PERM-RELATED"/>
    <property type="match status" value="1"/>
</dbReference>
<keyword evidence="10" id="KW-1185">Reference proteome</keyword>
<accession>A0A5D0R2J2</accession>
<dbReference type="EMBL" id="VSKL01000001">
    <property type="protein sequence ID" value="TYB74764.1"/>
    <property type="molecule type" value="Genomic_DNA"/>
</dbReference>
<evidence type="ECO:0000313" key="10">
    <source>
        <dbReference type="Proteomes" id="UP000324358"/>
    </source>
</evidence>
<dbReference type="GO" id="GO:0005886">
    <property type="term" value="C:plasma membrane"/>
    <property type="evidence" value="ECO:0007669"/>
    <property type="project" value="UniProtKB-SubCell"/>
</dbReference>
<evidence type="ECO:0000256" key="3">
    <source>
        <dbReference type="ARBA" id="ARBA00022448"/>
    </source>
</evidence>
<sequence>MSTPKIEISALNQIKTLLLVGGILTLLYFGQSLIMPLLVAAIIAILLDIPVKKIKSWGLPNWLAITIAILLMLTVFSLLFWLVSSQINNMAEDWPTMKEKATEKLNIFSQWTNEQLNWNYKDYIDNNKKLVQKAEDLASAFLSSLMSLLSQSLIIFVYIILFLMQKKQFINFFKKLSSNDKAMSSLLVNSAKITKNYFVGKGKIMLFLFGIYYIGFLIGSVPYALFLALFAALFSIVPYVGNVIGGGVAVILSYLYAGSTPALIVIGVVSAAQLIENYVLTPWVIGDEINLNPFITIFGIILFSILWGVVGAVISLPLIAVLKVIFDHTEGMEPYAYLLKKER</sequence>
<name>A0A5D0R2J2_9FLAO</name>
<dbReference type="InterPro" id="IPR002549">
    <property type="entry name" value="AI-2E-like"/>
</dbReference>
<evidence type="ECO:0000256" key="1">
    <source>
        <dbReference type="ARBA" id="ARBA00004651"/>
    </source>
</evidence>
<feature type="transmembrane region" description="Helical" evidence="8">
    <location>
        <begin position="20"/>
        <end position="47"/>
    </location>
</feature>
<gene>
    <name evidence="9" type="ORF">ES675_01115</name>
</gene>
<comment type="similarity">
    <text evidence="2">Belongs to the autoinducer-2 exporter (AI-2E) (TC 2.A.86) family.</text>
</comment>
<organism evidence="9 10">
    <name type="scientific">Bizionia algoritergicola</name>
    <dbReference type="NCBI Taxonomy" id="291187"/>
    <lineage>
        <taxon>Bacteria</taxon>
        <taxon>Pseudomonadati</taxon>
        <taxon>Bacteroidota</taxon>
        <taxon>Flavobacteriia</taxon>
        <taxon>Flavobacteriales</taxon>
        <taxon>Flavobacteriaceae</taxon>
        <taxon>Bizionia</taxon>
    </lineage>
</organism>
<reference evidence="9 10" key="1">
    <citation type="submission" date="2019-08" db="EMBL/GenBank/DDBJ databases">
        <title>Genomes of Antarctic Bizionia species.</title>
        <authorList>
            <person name="Bowman J.P."/>
        </authorList>
    </citation>
    <scope>NUCLEOTIDE SEQUENCE [LARGE SCALE GENOMIC DNA]</scope>
    <source>
        <strain evidence="9 10">APA-1</strain>
    </source>
</reference>
<evidence type="ECO:0000256" key="2">
    <source>
        <dbReference type="ARBA" id="ARBA00009773"/>
    </source>
</evidence>
<evidence type="ECO:0000256" key="7">
    <source>
        <dbReference type="ARBA" id="ARBA00023136"/>
    </source>
</evidence>
<evidence type="ECO:0000256" key="4">
    <source>
        <dbReference type="ARBA" id="ARBA00022475"/>
    </source>
</evidence>
<comment type="caution">
    <text evidence="9">The sequence shown here is derived from an EMBL/GenBank/DDBJ whole genome shotgun (WGS) entry which is preliminary data.</text>
</comment>
<dbReference type="Proteomes" id="UP000324358">
    <property type="component" value="Unassembled WGS sequence"/>
</dbReference>
<feature type="transmembrane region" description="Helical" evidence="8">
    <location>
        <begin position="59"/>
        <end position="83"/>
    </location>
</feature>
<dbReference type="PANTHER" id="PTHR21716">
    <property type="entry name" value="TRANSMEMBRANE PROTEIN"/>
    <property type="match status" value="1"/>
</dbReference>
<evidence type="ECO:0000313" key="9">
    <source>
        <dbReference type="EMBL" id="TYB74764.1"/>
    </source>
</evidence>
<feature type="transmembrane region" description="Helical" evidence="8">
    <location>
        <begin position="297"/>
        <end position="322"/>
    </location>
</feature>
<keyword evidence="6 8" id="KW-1133">Transmembrane helix</keyword>
<keyword evidence="4" id="KW-1003">Cell membrane</keyword>
<comment type="subcellular location">
    <subcellularLocation>
        <location evidence="1">Cell membrane</location>
        <topology evidence="1">Multi-pass membrane protein</topology>
    </subcellularLocation>
</comment>
<dbReference type="GO" id="GO:0055085">
    <property type="term" value="P:transmembrane transport"/>
    <property type="evidence" value="ECO:0007669"/>
    <property type="project" value="TreeGrafter"/>
</dbReference>
<evidence type="ECO:0000256" key="6">
    <source>
        <dbReference type="ARBA" id="ARBA00022989"/>
    </source>
</evidence>
<dbReference type="AlphaFoldDB" id="A0A5D0R2J2"/>
<keyword evidence="5 8" id="KW-0812">Transmembrane</keyword>
<protein>
    <submittedName>
        <fullName evidence="9">AI-2E family transporter</fullName>
    </submittedName>
</protein>
<evidence type="ECO:0000256" key="8">
    <source>
        <dbReference type="SAM" id="Phobius"/>
    </source>
</evidence>
<feature type="transmembrane region" description="Helical" evidence="8">
    <location>
        <begin position="204"/>
        <end position="230"/>
    </location>
</feature>
<feature type="transmembrane region" description="Helical" evidence="8">
    <location>
        <begin position="140"/>
        <end position="164"/>
    </location>
</feature>
<dbReference type="OrthoDB" id="5761230at2"/>
<dbReference type="RefSeq" id="WP_148367196.1">
    <property type="nucleotide sequence ID" value="NZ_VSKL01000001.1"/>
</dbReference>
<proteinExistence type="inferred from homology"/>
<dbReference type="Pfam" id="PF01594">
    <property type="entry name" value="AI-2E_transport"/>
    <property type="match status" value="1"/>
</dbReference>